<dbReference type="Gene3D" id="2.60.120.10">
    <property type="entry name" value="Jelly Rolls"/>
    <property type="match status" value="2"/>
</dbReference>
<gene>
    <name evidence="6" type="ORF">CEN44_15855</name>
</gene>
<dbReference type="EMBL" id="NRQW01000351">
    <property type="protein sequence ID" value="PLZ88203.1"/>
    <property type="molecule type" value="Genomic_DNA"/>
</dbReference>
<dbReference type="SUPFAM" id="SSF51182">
    <property type="entry name" value="RmlC-like cupins"/>
    <property type="match status" value="1"/>
</dbReference>
<feature type="domain" description="Quercetin 2,3-dioxygenase C-terminal cupin" evidence="5">
    <location>
        <begin position="152"/>
        <end position="237"/>
    </location>
</feature>
<comment type="cofactor">
    <cofactor evidence="2">
        <name>Fe cation</name>
        <dbReference type="ChEBI" id="CHEBI:24875"/>
    </cofactor>
    <text evidence="2">Binds 1 Fe cation per subunit.</text>
</comment>
<dbReference type="InterPro" id="IPR014710">
    <property type="entry name" value="RmlC-like_jellyroll"/>
</dbReference>
<accession>A0A2N6K134</accession>
<feature type="binding site" evidence="2">
    <location>
        <position position="109"/>
    </location>
    <ligand>
        <name>Fe cation</name>
        <dbReference type="ChEBI" id="CHEBI:24875"/>
    </ligand>
</feature>
<feature type="binding site" evidence="2">
    <location>
        <position position="65"/>
    </location>
    <ligand>
        <name>Fe cation</name>
        <dbReference type="ChEBI" id="CHEBI:24875"/>
    </ligand>
</feature>
<dbReference type="GO" id="GO:0046872">
    <property type="term" value="F:metal ion binding"/>
    <property type="evidence" value="ECO:0007669"/>
    <property type="project" value="UniProtKB-KW"/>
</dbReference>
<dbReference type="Proteomes" id="UP000235036">
    <property type="component" value="Unassembled WGS sequence"/>
</dbReference>
<evidence type="ECO:0000313" key="6">
    <source>
        <dbReference type="EMBL" id="PLZ88203.1"/>
    </source>
</evidence>
<evidence type="ECO:0000256" key="2">
    <source>
        <dbReference type="PIRSR" id="PIRSR006232-1"/>
    </source>
</evidence>
<dbReference type="PANTHER" id="PTHR43212">
    <property type="entry name" value="QUERCETIN 2,3-DIOXYGENASE"/>
    <property type="match status" value="1"/>
</dbReference>
<dbReference type="RefSeq" id="WP_016865904.1">
    <property type="nucleotide sequence ID" value="NZ_CAWNVR010000455.1"/>
</dbReference>
<dbReference type="PANTHER" id="PTHR43212:SF3">
    <property type="entry name" value="QUERCETIN 2,3-DIOXYGENASE"/>
    <property type="match status" value="1"/>
</dbReference>
<evidence type="ECO:0000259" key="5">
    <source>
        <dbReference type="Pfam" id="PF17954"/>
    </source>
</evidence>
<comment type="similarity">
    <text evidence="1 3">Belongs to the pirin family.</text>
</comment>
<feature type="binding site" evidence="2">
    <location>
        <position position="107"/>
    </location>
    <ligand>
        <name>Fe cation</name>
        <dbReference type="ChEBI" id="CHEBI:24875"/>
    </ligand>
</feature>
<dbReference type="AlphaFoldDB" id="A0A2N6K134"/>
<keyword evidence="7" id="KW-1185">Reference proteome</keyword>
<reference evidence="6 7" key="1">
    <citation type="submission" date="2017-08" db="EMBL/GenBank/DDBJ databases">
        <title>Genomes of Fischerella (Mastigocladus) sp. strains.</title>
        <authorList>
            <person name="Miller S.R."/>
        </authorList>
    </citation>
    <scope>NUCLEOTIDE SEQUENCE [LARGE SCALE GENOMIC DNA]</scope>
    <source>
        <strain evidence="6 7">CCMEE 5323</strain>
    </source>
</reference>
<feature type="domain" description="Pirin N-terminal" evidence="4">
    <location>
        <begin position="15"/>
        <end position="125"/>
    </location>
</feature>
<dbReference type="InterPro" id="IPR041602">
    <property type="entry name" value="Quercetinase_C"/>
</dbReference>
<dbReference type="CDD" id="cd02910">
    <property type="entry name" value="cupin_Yhhw_N"/>
    <property type="match status" value="1"/>
</dbReference>
<organism evidence="6 7">
    <name type="scientific">Fischerella muscicola CCMEE 5323</name>
    <dbReference type="NCBI Taxonomy" id="2019572"/>
    <lineage>
        <taxon>Bacteria</taxon>
        <taxon>Bacillati</taxon>
        <taxon>Cyanobacteriota</taxon>
        <taxon>Cyanophyceae</taxon>
        <taxon>Nostocales</taxon>
        <taxon>Hapalosiphonaceae</taxon>
        <taxon>Fischerella</taxon>
    </lineage>
</organism>
<keyword evidence="2" id="KW-0408">Iron</keyword>
<dbReference type="CDD" id="cd20311">
    <property type="entry name" value="cupin_Yhhw_C"/>
    <property type="match status" value="1"/>
</dbReference>
<proteinExistence type="inferred from homology"/>
<evidence type="ECO:0000313" key="7">
    <source>
        <dbReference type="Proteomes" id="UP000235036"/>
    </source>
</evidence>
<comment type="caution">
    <text evidence="6">The sequence shown here is derived from an EMBL/GenBank/DDBJ whole genome shotgun (WGS) entry which is preliminary data.</text>
</comment>
<protein>
    <submittedName>
        <fullName evidence="6">Pirin family protein</fullName>
    </submittedName>
</protein>
<evidence type="ECO:0000256" key="1">
    <source>
        <dbReference type="ARBA" id="ARBA00008416"/>
    </source>
</evidence>
<dbReference type="Pfam" id="PF02678">
    <property type="entry name" value="Pirin"/>
    <property type="match status" value="1"/>
</dbReference>
<evidence type="ECO:0000256" key="3">
    <source>
        <dbReference type="RuleBase" id="RU003457"/>
    </source>
</evidence>
<name>A0A2N6K134_FISMU</name>
<dbReference type="InterPro" id="IPR011051">
    <property type="entry name" value="RmlC_Cupin_sf"/>
</dbReference>
<evidence type="ECO:0000259" key="4">
    <source>
        <dbReference type="Pfam" id="PF02678"/>
    </source>
</evidence>
<sequence length="238" mass="26486">MVSNAKTHLIHDRNARGRTQTGWLDSYHTFSFGNFYDPNRMGFRSLRVINDDRVTPGAGFPTHGHKDMEILTYVLEGAIEHKDSLGNGSVIRPGEAQIMSAGTGILHSEFNPSETEPGHFLQIWILPNQKGLQPRYDQKAFPIEERKGKLRLIAAKDGRDGAVKIFQDVDLYTSVLEAGDVVNYHLLPNRYGWLQIANGIAKLNGEELRAGDGVQMNGEEQLEISTDIGAEILLFDLG</sequence>
<dbReference type="PIRSF" id="PIRSF006232">
    <property type="entry name" value="Pirin"/>
    <property type="match status" value="1"/>
</dbReference>
<dbReference type="InterPro" id="IPR012093">
    <property type="entry name" value="Pirin"/>
</dbReference>
<dbReference type="InterPro" id="IPR003829">
    <property type="entry name" value="Pirin_N_dom"/>
</dbReference>
<keyword evidence="2" id="KW-0479">Metal-binding</keyword>
<dbReference type="Pfam" id="PF17954">
    <property type="entry name" value="Pirin_C_2"/>
    <property type="match status" value="1"/>
</dbReference>
<feature type="binding site" evidence="2">
    <location>
        <position position="63"/>
    </location>
    <ligand>
        <name>Fe cation</name>
        <dbReference type="ChEBI" id="CHEBI:24875"/>
    </ligand>
</feature>